<dbReference type="Proteomes" id="UP000215694">
    <property type="component" value="Unassembled WGS sequence"/>
</dbReference>
<gene>
    <name evidence="7" type="ORF">CHL78_003090</name>
</gene>
<comment type="similarity">
    <text evidence="2">Belongs to the flagella basal body rod proteins family.</text>
</comment>
<keyword evidence="8" id="KW-1185">Reference proteome</keyword>
<evidence type="ECO:0000256" key="4">
    <source>
        <dbReference type="ARBA" id="ARBA00023143"/>
    </source>
</evidence>
<comment type="function">
    <text evidence="5">Structural component of flagellum, the bacterial motility apparatus. Part of the rod structure of flagellar basal body.</text>
</comment>
<dbReference type="OrthoDB" id="9792068at2"/>
<dbReference type="GO" id="GO:0071973">
    <property type="term" value="P:bacterial-type flagellum-dependent cell motility"/>
    <property type="evidence" value="ECO:0007669"/>
    <property type="project" value="InterPro"/>
</dbReference>
<proteinExistence type="inferred from homology"/>
<dbReference type="Pfam" id="PF00460">
    <property type="entry name" value="Flg_bb_rod"/>
    <property type="match status" value="1"/>
</dbReference>
<evidence type="ECO:0000259" key="6">
    <source>
        <dbReference type="Pfam" id="PF00460"/>
    </source>
</evidence>
<reference evidence="7 8" key="1">
    <citation type="journal article" date="2017" name="Genome Announc.">
        <title>Draft Genome Sequence of Romboutsia weinsteinii sp. nov. Strain CCRI-19649(T) Isolated from Surface Water.</title>
        <authorList>
            <person name="Maheux A.F."/>
            <person name="Boudreau D.K."/>
            <person name="Berube E."/>
            <person name="Boissinot M."/>
            <person name="Cantin P."/>
            <person name="Raymond F."/>
            <person name="Corbeil J."/>
            <person name="Omar R.F."/>
            <person name="Bergeron M.G."/>
        </authorList>
    </citation>
    <scope>NUCLEOTIDE SEQUENCE [LARGE SCALE GENOMIC DNA]</scope>
    <source>
        <strain evidence="7 8">CCRI-19649</strain>
    </source>
</reference>
<keyword evidence="7" id="KW-0969">Cilium</keyword>
<dbReference type="EMBL" id="NOJY02000004">
    <property type="protein sequence ID" value="RDY28921.1"/>
    <property type="molecule type" value="Genomic_DNA"/>
</dbReference>
<dbReference type="PIRSF" id="PIRSF002889">
    <property type="entry name" value="Rod_FlgB"/>
    <property type="match status" value="1"/>
</dbReference>
<evidence type="ECO:0000256" key="3">
    <source>
        <dbReference type="ARBA" id="ARBA00014376"/>
    </source>
</evidence>
<dbReference type="InterPro" id="IPR001444">
    <property type="entry name" value="Flag_bb_rod_N"/>
</dbReference>
<sequence>MDIYGLLKMSLDATEMRSRTIANNISNTNTPGYKRKYVSFEETLDKTNKDNIKIEIKEDKSNSIRFDGNNVDLENEKVNQAATTLQYNALINISNTKLALTKSVISGR</sequence>
<accession>A0A255I7P6</accession>
<keyword evidence="7" id="KW-0966">Cell projection</keyword>
<evidence type="ECO:0000313" key="7">
    <source>
        <dbReference type="EMBL" id="RDY28921.1"/>
    </source>
</evidence>
<keyword evidence="4" id="KW-0975">Bacterial flagellum</keyword>
<keyword evidence="7" id="KW-0282">Flagellum</keyword>
<dbReference type="GO" id="GO:0030694">
    <property type="term" value="C:bacterial-type flagellum basal body, rod"/>
    <property type="evidence" value="ECO:0007669"/>
    <property type="project" value="InterPro"/>
</dbReference>
<comment type="caution">
    <text evidence="7">The sequence shown here is derived from an EMBL/GenBank/DDBJ whole genome shotgun (WGS) entry which is preliminary data.</text>
</comment>
<evidence type="ECO:0000256" key="5">
    <source>
        <dbReference type="ARBA" id="ARBA00024934"/>
    </source>
</evidence>
<organism evidence="7 8">
    <name type="scientific">Romboutsia weinsteinii</name>
    <dbReference type="NCBI Taxonomy" id="2020949"/>
    <lineage>
        <taxon>Bacteria</taxon>
        <taxon>Bacillati</taxon>
        <taxon>Bacillota</taxon>
        <taxon>Clostridia</taxon>
        <taxon>Peptostreptococcales</taxon>
        <taxon>Peptostreptococcaceae</taxon>
        <taxon>Romboutsia</taxon>
    </lineage>
</organism>
<evidence type="ECO:0000256" key="2">
    <source>
        <dbReference type="ARBA" id="ARBA00009677"/>
    </source>
</evidence>
<dbReference type="RefSeq" id="WP_094366876.1">
    <property type="nucleotide sequence ID" value="NZ_NOJY02000004.1"/>
</dbReference>
<evidence type="ECO:0000256" key="1">
    <source>
        <dbReference type="ARBA" id="ARBA00004117"/>
    </source>
</evidence>
<dbReference type="AlphaFoldDB" id="A0A255I7P6"/>
<feature type="domain" description="Flagellar basal body rod protein N-terminal" evidence="6">
    <location>
        <begin position="20"/>
        <end position="34"/>
    </location>
</feature>
<protein>
    <recommendedName>
        <fullName evidence="3">Flagellar basal body rod protein FlgB</fullName>
    </recommendedName>
</protein>
<evidence type="ECO:0000313" key="8">
    <source>
        <dbReference type="Proteomes" id="UP000215694"/>
    </source>
</evidence>
<comment type="subcellular location">
    <subcellularLocation>
        <location evidence="1">Bacterial flagellum basal body</location>
    </subcellularLocation>
</comment>
<dbReference type="InterPro" id="IPR006300">
    <property type="entry name" value="FlgB"/>
</dbReference>
<name>A0A255I7P6_9FIRM</name>